<geneLocation type="mitochondrion" evidence="2"/>
<sequence length="245" mass="27571">MNSWLSSTNANNSFPIIFNVIVTVALLLLSSYFLLSRVNFWSLNRKSFTITNHHNIKIYFYFIGSAFSLFFFIVLIVKLITGWDFVYTIADLERFISNGTVVYLSHKLSLVSVWLLISYFSYLKFLPKSIVSVINRLSFFELFIILYTIFMIFMFIMTLAHDYIAPLTNDHSLYNWMTSNSNKPCSCGNPTLPVPSNPSGNATNGLIMAGTATAGFKLAQKVPTAGGKIMCVCGGIIARRISYCS</sequence>
<gene>
    <name evidence="2" type="primary">orf245</name>
</gene>
<dbReference type="RefSeq" id="YP_009493231.1">
    <property type="nucleotide sequence ID" value="NC_037938.1"/>
</dbReference>
<evidence type="ECO:0000313" key="2">
    <source>
        <dbReference type="EMBL" id="AWJ64026.1"/>
    </source>
</evidence>
<protein>
    <submittedName>
        <fullName evidence="2">Uncharacterized protein</fullName>
    </submittedName>
</protein>
<feature type="transmembrane region" description="Helical" evidence="1">
    <location>
        <begin position="101"/>
        <end position="125"/>
    </location>
</feature>
<keyword evidence="1" id="KW-0472">Membrane</keyword>
<name>A0A2S1WBQ9_9APHY</name>
<feature type="transmembrane region" description="Helical" evidence="1">
    <location>
        <begin position="16"/>
        <end position="35"/>
    </location>
</feature>
<evidence type="ECO:0000256" key="1">
    <source>
        <dbReference type="SAM" id="Phobius"/>
    </source>
</evidence>
<organism evidence="2">
    <name type="scientific">Ganoderma calidophilum</name>
    <dbReference type="NCBI Taxonomy" id="2026244"/>
    <lineage>
        <taxon>Eukaryota</taxon>
        <taxon>Fungi</taxon>
        <taxon>Dikarya</taxon>
        <taxon>Basidiomycota</taxon>
        <taxon>Agaricomycotina</taxon>
        <taxon>Agaricomycetes</taxon>
        <taxon>Polyporales</taxon>
        <taxon>Polyporaceae</taxon>
        <taxon>Ganoderma</taxon>
    </lineage>
</organism>
<dbReference type="AlphaFoldDB" id="A0A2S1WBQ9"/>
<keyword evidence="1" id="KW-1133">Transmembrane helix</keyword>
<feature type="transmembrane region" description="Helical" evidence="1">
    <location>
        <begin position="137"/>
        <end position="160"/>
    </location>
</feature>
<proteinExistence type="predicted"/>
<keyword evidence="2" id="KW-0496">Mitochondrion</keyword>
<keyword evidence="1" id="KW-0812">Transmembrane</keyword>
<dbReference type="EMBL" id="MH252535">
    <property type="protein sequence ID" value="AWJ64026.1"/>
    <property type="molecule type" value="Genomic_DNA"/>
</dbReference>
<feature type="transmembrane region" description="Helical" evidence="1">
    <location>
        <begin position="56"/>
        <end position="81"/>
    </location>
</feature>
<dbReference type="GeneID" id="36953444"/>
<reference evidence="2" key="1">
    <citation type="journal article" date="2019" name="Int. J. Biol. Macromol.">
        <title>The complete mitochondrial genomes of five important medicinal Ganoderma species: Features, evolution, and phylogeny.</title>
        <authorList>
            <person name="Li Q."/>
            <person name="Xiang D."/>
            <person name="Wan Y."/>
            <person name="Wu Q."/>
            <person name="Wu X."/>
            <person name="Ma C."/>
            <person name="Song Y."/>
            <person name="Zhao G."/>
            <person name="Huang W."/>
        </authorList>
    </citation>
    <scope>NUCLEOTIDE SEQUENCE</scope>
</reference>
<accession>A0A2S1WBQ9</accession>